<dbReference type="GO" id="GO:0003677">
    <property type="term" value="F:DNA binding"/>
    <property type="evidence" value="ECO:0007669"/>
    <property type="project" value="InterPro"/>
</dbReference>
<keyword evidence="1" id="KW-0233">DNA recombination</keyword>
<dbReference type="OrthoDB" id="92990at2759"/>
<proteinExistence type="predicted"/>
<evidence type="ECO:0008006" key="4">
    <source>
        <dbReference type="Google" id="ProtNLM"/>
    </source>
</evidence>
<dbReference type="GO" id="GO:0015074">
    <property type="term" value="P:DNA integration"/>
    <property type="evidence" value="ECO:0007669"/>
    <property type="project" value="InterPro"/>
</dbReference>
<gene>
    <name evidence="2" type="ORF">PHPALM_36773</name>
</gene>
<protein>
    <recommendedName>
        <fullName evidence="4">Tyr recombinase domain-containing protein</fullName>
    </recommendedName>
</protein>
<dbReference type="Gene3D" id="1.10.443.10">
    <property type="entry name" value="Intergrase catalytic core"/>
    <property type="match status" value="1"/>
</dbReference>
<dbReference type="Proteomes" id="UP000237271">
    <property type="component" value="Unassembled WGS sequence"/>
</dbReference>
<accession>A0A2P4WZ29</accession>
<reference evidence="2 3" key="1">
    <citation type="journal article" date="2017" name="Genome Biol. Evol.">
        <title>Phytophthora megakarya and P. palmivora, closely related causal agents of cacao black pod rot, underwent increases in genome sizes and gene numbers by different mechanisms.</title>
        <authorList>
            <person name="Ali S.S."/>
            <person name="Shao J."/>
            <person name="Lary D.J."/>
            <person name="Kronmiller B."/>
            <person name="Shen D."/>
            <person name="Strem M.D."/>
            <person name="Amoako-Attah I."/>
            <person name="Akrofi A.Y."/>
            <person name="Begoude B.A."/>
            <person name="Ten Hoopen G.M."/>
            <person name="Coulibaly K."/>
            <person name="Kebe B.I."/>
            <person name="Melnick R.L."/>
            <person name="Guiltinan M.J."/>
            <person name="Tyler B.M."/>
            <person name="Meinhardt L.W."/>
            <person name="Bailey B.A."/>
        </authorList>
    </citation>
    <scope>NUCLEOTIDE SEQUENCE [LARGE SCALE GENOMIC DNA]</scope>
    <source>
        <strain evidence="3">sbr112.9</strain>
    </source>
</reference>
<dbReference type="SUPFAM" id="SSF56349">
    <property type="entry name" value="DNA breaking-rejoining enzymes"/>
    <property type="match status" value="1"/>
</dbReference>
<dbReference type="InterPro" id="IPR052925">
    <property type="entry name" value="Phage_Integrase-like_Recomb"/>
</dbReference>
<name>A0A2P4WZ29_9STRA</name>
<evidence type="ECO:0000256" key="1">
    <source>
        <dbReference type="ARBA" id="ARBA00023172"/>
    </source>
</evidence>
<dbReference type="PANTHER" id="PTHR34605:SF3">
    <property type="entry name" value="P CELL-TYPE AGGLUTINATION PROTEIN MAP4-LIKE-RELATED"/>
    <property type="match status" value="1"/>
</dbReference>
<dbReference type="PANTHER" id="PTHR34605">
    <property type="entry name" value="PHAGE_INTEGRASE DOMAIN-CONTAINING PROTEIN"/>
    <property type="match status" value="1"/>
</dbReference>
<evidence type="ECO:0000313" key="3">
    <source>
        <dbReference type="Proteomes" id="UP000237271"/>
    </source>
</evidence>
<dbReference type="AlphaFoldDB" id="A0A2P4WZ29"/>
<dbReference type="InterPro" id="IPR011010">
    <property type="entry name" value="DNA_brk_join_enz"/>
</dbReference>
<dbReference type="GO" id="GO:0006310">
    <property type="term" value="P:DNA recombination"/>
    <property type="evidence" value="ECO:0007669"/>
    <property type="project" value="UniProtKB-KW"/>
</dbReference>
<dbReference type="EMBL" id="NCKW01020207">
    <property type="protein sequence ID" value="POM58560.1"/>
    <property type="molecule type" value="Genomic_DNA"/>
</dbReference>
<dbReference type="InterPro" id="IPR013762">
    <property type="entry name" value="Integrase-like_cat_sf"/>
</dbReference>
<sequence length="408" mass="45147">MDASNEGLRVLYPARKEFVRLQFDDAEKEMIKKRTFSINVREQLSSTFAVLWWGPSWAQSGSKPLTHVRMWIDNTSAVSWCNHLYSRNEFSQELNRVLGAAEAEWSLRVSAAHLAGQNNFLADLGSRAWSGGKLMTWTQLTSPKLTPGHATAIAGMRRISPPTTPRAPVSIGMLEWIARNTRVEEIQQRLVLGATLLGFFFALRSSEYLAVKGGRHRYALEVRDVEVFDSAMQPTRSGNDAQVVSISLRRSKTDQSAKGVTRYLHRSGNPRICPVRAGLLLLQLASHNGLQSQEPICSLERGRQLKAKTISKVLQRAAASTGCDQKLYSCHSLRSGGATAMLAGGVDSTTVKLHGRWSSDTFQRYTRYTSAVGTYIAGSMVGTREFGNSYEISSLGRGSRHNGVPARR</sequence>
<evidence type="ECO:0000313" key="2">
    <source>
        <dbReference type="EMBL" id="POM58560.1"/>
    </source>
</evidence>
<comment type="caution">
    <text evidence="2">The sequence shown here is derived from an EMBL/GenBank/DDBJ whole genome shotgun (WGS) entry which is preliminary data.</text>
</comment>
<organism evidence="2 3">
    <name type="scientific">Phytophthora palmivora</name>
    <dbReference type="NCBI Taxonomy" id="4796"/>
    <lineage>
        <taxon>Eukaryota</taxon>
        <taxon>Sar</taxon>
        <taxon>Stramenopiles</taxon>
        <taxon>Oomycota</taxon>
        <taxon>Peronosporomycetes</taxon>
        <taxon>Peronosporales</taxon>
        <taxon>Peronosporaceae</taxon>
        <taxon>Phytophthora</taxon>
    </lineage>
</organism>
<keyword evidence="3" id="KW-1185">Reference proteome</keyword>